<dbReference type="eggNOG" id="COG4767">
    <property type="taxonomic scope" value="Bacteria"/>
</dbReference>
<evidence type="ECO:0000256" key="1">
    <source>
        <dbReference type="SAM" id="Phobius"/>
    </source>
</evidence>
<evidence type="ECO:0000259" key="2">
    <source>
        <dbReference type="Pfam" id="PF04892"/>
    </source>
</evidence>
<dbReference type="STRING" id="979556.MTES_0946"/>
<keyword evidence="1" id="KW-0812">Transmembrane</keyword>
<dbReference type="HOGENOM" id="CLU_119488_0_0_11"/>
<reference key="2">
    <citation type="submission" date="2011-02" db="EMBL/GenBank/DDBJ databases">
        <title>Genome sequence of Microbacterium testaceum StLB037.</title>
        <authorList>
            <person name="Morohoshi T."/>
            <person name="Wang W.Z."/>
            <person name="Someya N."/>
            <person name="Ikeda T."/>
        </authorList>
    </citation>
    <scope>NUCLEOTIDE SEQUENCE</scope>
    <source>
        <strain>StLB037</strain>
    </source>
</reference>
<dbReference type="Proteomes" id="UP000008975">
    <property type="component" value="Chromosome"/>
</dbReference>
<name>E8NF56_MICTS</name>
<protein>
    <submittedName>
        <fullName evidence="3">Glycopeptide antibiotics resistance protein</fullName>
    </submittedName>
</protein>
<evidence type="ECO:0000313" key="3">
    <source>
        <dbReference type="EMBL" id="BAJ73910.1"/>
    </source>
</evidence>
<feature type="domain" description="VanZ-like" evidence="2">
    <location>
        <begin position="38"/>
        <end position="130"/>
    </location>
</feature>
<keyword evidence="1" id="KW-1133">Transmembrane helix</keyword>
<sequence>MRLLVAAAGLGICLTVVLMATLWPTPIDQGYESAIQRLLAVLHRNGVPSWYGYRWFEATANVLMFIPLGFFLSLVFPTRVLWLALPLVPLVSLSLEGAQLLFLPARFATLNDVVANSLGGWIGVGVAALIVLAVHERDRRVLARWRDRHVITLEEARR</sequence>
<dbReference type="AlphaFoldDB" id="E8NF56"/>
<evidence type="ECO:0000313" key="4">
    <source>
        <dbReference type="Proteomes" id="UP000008975"/>
    </source>
</evidence>
<proteinExistence type="predicted"/>
<gene>
    <name evidence="3" type="ordered locus">MTES_0946</name>
</gene>
<dbReference type="RefSeq" id="WP_013584037.1">
    <property type="nucleotide sequence ID" value="NC_015125.1"/>
</dbReference>
<dbReference type="InterPro" id="IPR006976">
    <property type="entry name" value="VanZ-like"/>
</dbReference>
<keyword evidence="1" id="KW-0472">Membrane</keyword>
<feature type="transmembrane region" description="Helical" evidence="1">
    <location>
        <begin position="114"/>
        <end position="134"/>
    </location>
</feature>
<feature type="transmembrane region" description="Helical" evidence="1">
    <location>
        <begin position="58"/>
        <end position="76"/>
    </location>
</feature>
<feature type="transmembrane region" description="Helical" evidence="1">
    <location>
        <begin position="83"/>
        <end position="102"/>
    </location>
</feature>
<dbReference type="OrthoDB" id="3787741at2"/>
<accession>E8NF56</accession>
<dbReference type="Pfam" id="PF04892">
    <property type="entry name" value="VanZ"/>
    <property type="match status" value="1"/>
</dbReference>
<dbReference type="KEGG" id="mts:MTES_0946"/>
<organism evidence="3 4">
    <name type="scientific">Microbacterium testaceum (strain StLB037)</name>
    <dbReference type="NCBI Taxonomy" id="979556"/>
    <lineage>
        <taxon>Bacteria</taxon>
        <taxon>Bacillati</taxon>
        <taxon>Actinomycetota</taxon>
        <taxon>Actinomycetes</taxon>
        <taxon>Micrococcales</taxon>
        <taxon>Microbacteriaceae</taxon>
        <taxon>Microbacterium</taxon>
    </lineage>
</organism>
<reference evidence="3 4" key="1">
    <citation type="journal article" date="2011" name="J. Bacteriol.">
        <title>Genome sequence of Microbacterium testaceum StLB037, an N-acylhomoserine lactone-degrading bacterium isolated from potato leaves.</title>
        <authorList>
            <person name="Morohoshi T."/>
            <person name="Wang W.-Z."/>
            <person name="Someya N."/>
            <person name="Ikeda T."/>
        </authorList>
    </citation>
    <scope>NUCLEOTIDE SEQUENCE [LARGE SCALE GENOMIC DNA]</scope>
    <source>
        <strain evidence="3 4">StLB037</strain>
    </source>
</reference>
<dbReference type="EMBL" id="AP012052">
    <property type="protein sequence ID" value="BAJ73910.1"/>
    <property type="molecule type" value="Genomic_DNA"/>
</dbReference>